<dbReference type="EMBL" id="BK032703">
    <property type="protein sequence ID" value="DAF55918.1"/>
    <property type="molecule type" value="Genomic_DNA"/>
</dbReference>
<sequence>MEHTINGRWTGSRPGFRFDSVMFRFVHHKIFSFGRVLAEM</sequence>
<proteinExistence type="predicted"/>
<protein>
    <submittedName>
        <fullName evidence="1">Uncharacterized protein</fullName>
    </submittedName>
</protein>
<accession>A0A8S5SY96</accession>
<reference evidence="1" key="1">
    <citation type="journal article" date="2021" name="Proc. Natl. Acad. Sci. U.S.A.">
        <title>A Catalog of Tens of Thousands of Viruses from Human Metagenomes Reveals Hidden Associations with Chronic Diseases.</title>
        <authorList>
            <person name="Tisza M.J."/>
            <person name="Buck C.B."/>
        </authorList>
    </citation>
    <scope>NUCLEOTIDE SEQUENCE</scope>
    <source>
        <strain evidence="1">CtzlI32</strain>
    </source>
</reference>
<name>A0A8S5SY96_9CAUD</name>
<organism evidence="1">
    <name type="scientific">Siphoviridae sp. ctzlI32</name>
    <dbReference type="NCBI Taxonomy" id="2827981"/>
    <lineage>
        <taxon>Viruses</taxon>
        <taxon>Duplodnaviria</taxon>
        <taxon>Heunggongvirae</taxon>
        <taxon>Uroviricota</taxon>
        <taxon>Caudoviricetes</taxon>
    </lineage>
</organism>
<evidence type="ECO:0000313" key="1">
    <source>
        <dbReference type="EMBL" id="DAF55918.1"/>
    </source>
</evidence>